<dbReference type="Gene3D" id="1.20.5.100">
    <property type="entry name" value="Cytochrome c1, transmembrane anchor, C-terminal"/>
    <property type="match status" value="1"/>
</dbReference>
<evidence type="ECO:0000256" key="8">
    <source>
        <dbReference type="ARBA" id="ARBA00053241"/>
    </source>
</evidence>
<dbReference type="NCBIfam" id="TIGR03026">
    <property type="entry name" value="NDP-sugDHase"/>
    <property type="match status" value="1"/>
</dbReference>
<evidence type="ECO:0000256" key="11">
    <source>
        <dbReference type="PIRSR" id="PIRSR500134-2"/>
    </source>
</evidence>
<dbReference type="InterPro" id="IPR036291">
    <property type="entry name" value="NAD(P)-bd_dom_sf"/>
</dbReference>
<dbReference type="InterPro" id="IPR008927">
    <property type="entry name" value="6-PGluconate_DH-like_C_sf"/>
</dbReference>
<accession>A0A7I9VMK0</accession>
<feature type="binding site" evidence="12">
    <location>
        <position position="35"/>
    </location>
    <ligand>
        <name>NAD(+)</name>
        <dbReference type="ChEBI" id="CHEBI:57540"/>
    </ligand>
</feature>
<feature type="binding site" evidence="12">
    <location>
        <position position="153"/>
    </location>
    <ligand>
        <name>NAD(+)</name>
        <dbReference type="ChEBI" id="CHEBI:57540"/>
    </ligand>
</feature>
<evidence type="ECO:0000313" key="14">
    <source>
        <dbReference type="EMBL" id="GEJ57635.1"/>
    </source>
</evidence>
<dbReference type="EC" id="1.1.1.22" evidence="3 9"/>
<evidence type="ECO:0000256" key="6">
    <source>
        <dbReference type="ARBA" id="ARBA00023027"/>
    </source>
</evidence>
<dbReference type="AlphaFoldDB" id="A0A7I9VMK0"/>
<dbReference type="InterPro" id="IPR017476">
    <property type="entry name" value="UDP-Glc/GDP-Man"/>
</dbReference>
<feature type="active site" description="Nucleophile" evidence="10">
    <location>
        <position position="261"/>
    </location>
</feature>
<evidence type="ECO:0000256" key="5">
    <source>
        <dbReference type="ARBA" id="ARBA00023002"/>
    </source>
</evidence>
<dbReference type="PANTHER" id="PTHR43750">
    <property type="entry name" value="UDP-GLUCOSE 6-DEHYDROGENASE TUAD"/>
    <property type="match status" value="1"/>
</dbReference>
<dbReference type="PIRSF" id="PIRSF000124">
    <property type="entry name" value="UDPglc_GDPman_dh"/>
    <property type="match status" value="1"/>
</dbReference>
<dbReference type="InterPro" id="IPR001732">
    <property type="entry name" value="UDP-Glc/GDP-Man_DH_N"/>
</dbReference>
<dbReference type="InterPro" id="IPR036220">
    <property type="entry name" value="UDP-Glc/GDP-Man_DH_C_sf"/>
</dbReference>
<feature type="binding site" evidence="11">
    <location>
        <position position="258"/>
    </location>
    <ligand>
        <name>substrate</name>
    </ligand>
</feature>
<dbReference type="Pfam" id="PF00984">
    <property type="entry name" value="UDPG_MGDP_dh"/>
    <property type="match status" value="1"/>
</dbReference>
<dbReference type="RefSeq" id="WP_176065394.1">
    <property type="nucleotide sequence ID" value="NZ_BJTG01000005.1"/>
</dbReference>
<comment type="pathway">
    <text evidence="1">Nucleotide-sugar biosynthesis; UDP-alpha-D-glucuronate biosynthesis; UDP-alpha-D-glucuronate from UDP-alpha-D-glucose: step 1/1.</text>
</comment>
<evidence type="ECO:0000256" key="7">
    <source>
        <dbReference type="ARBA" id="ARBA00047473"/>
    </source>
</evidence>
<evidence type="ECO:0000256" key="4">
    <source>
        <dbReference type="ARBA" id="ARBA00015132"/>
    </source>
</evidence>
<feature type="binding site" evidence="12">
    <location>
        <position position="328"/>
    </location>
    <ligand>
        <name>NAD(+)</name>
        <dbReference type="ChEBI" id="CHEBI:57540"/>
    </ligand>
</feature>
<feature type="binding site" evidence="11">
    <location>
        <begin position="150"/>
        <end position="153"/>
    </location>
    <ligand>
        <name>substrate</name>
    </ligand>
</feature>
<dbReference type="Pfam" id="PF03721">
    <property type="entry name" value="UDPG_MGDP_dh_N"/>
    <property type="match status" value="1"/>
</dbReference>
<feature type="binding site" evidence="12">
    <location>
        <position position="121"/>
    </location>
    <ligand>
        <name>NAD(+)</name>
        <dbReference type="ChEBI" id="CHEBI:57540"/>
    </ligand>
</feature>
<dbReference type="SUPFAM" id="SSF48179">
    <property type="entry name" value="6-phosphogluconate dehydrogenase C-terminal domain-like"/>
    <property type="match status" value="1"/>
</dbReference>
<evidence type="ECO:0000313" key="15">
    <source>
        <dbReference type="Proteomes" id="UP000503640"/>
    </source>
</evidence>
<gene>
    <name evidence="14" type="primary">ugd_1</name>
    <name evidence="14" type="ORF">AMYX_23760</name>
</gene>
<evidence type="ECO:0000256" key="1">
    <source>
        <dbReference type="ARBA" id="ARBA00004701"/>
    </source>
</evidence>
<keyword evidence="6 9" id="KW-0520">NAD</keyword>
<proteinExistence type="inferred from homology"/>
<dbReference type="PANTHER" id="PTHR43750:SF3">
    <property type="entry name" value="UDP-GLUCOSE 6-DEHYDROGENASE TUAD"/>
    <property type="match status" value="1"/>
</dbReference>
<dbReference type="GO" id="GO:0051287">
    <property type="term" value="F:NAD binding"/>
    <property type="evidence" value="ECO:0007669"/>
    <property type="project" value="InterPro"/>
</dbReference>
<feature type="binding site" evidence="12">
    <location>
        <position position="264"/>
    </location>
    <ligand>
        <name>NAD(+)</name>
        <dbReference type="ChEBI" id="CHEBI:57540"/>
    </ligand>
</feature>
<comment type="function">
    <text evidence="8">Catalyzes the conversion of UDP-glucose into UDP-glucuronate, one of the precursors of teichuronic acid.</text>
</comment>
<dbReference type="Proteomes" id="UP000503640">
    <property type="component" value="Unassembled WGS sequence"/>
</dbReference>
<dbReference type="SMART" id="SM00984">
    <property type="entry name" value="UDPG_MGDP_dh_C"/>
    <property type="match status" value="1"/>
</dbReference>
<dbReference type="FunFam" id="1.20.5.100:FF:000001">
    <property type="entry name" value="UDP-glucose 6-dehydrogenase"/>
    <property type="match status" value="1"/>
</dbReference>
<evidence type="ECO:0000256" key="2">
    <source>
        <dbReference type="ARBA" id="ARBA00006601"/>
    </source>
</evidence>
<dbReference type="InterPro" id="IPR028357">
    <property type="entry name" value="UDPglc_DH_bac"/>
</dbReference>
<keyword evidence="5 9" id="KW-0560">Oxidoreductase</keyword>
<dbReference type="PIRSF" id="PIRSF500134">
    <property type="entry name" value="UDPglc_DH_bac"/>
    <property type="match status" value="1"/>
</dbReference>
<feature type="binding site" evidence="11">
    <location>
        <position position="321"/>
    </location>
    <ligand>
        <name>substrate</name>
    </ligand>
</feature>
<reference evidence="15" key="1">
    <citation type="journal article" date="2020" name="Appl. Environ. Microbiol.">
        <title>Diazotrophic Anaeromyxobacter Isolates from Soils.</title>
        <authorList>
            <person name="Masuda Y."/>
            <person name="Yamanaka H."/>
            <person name="Xu Z.X."/>
            <person name="Shiratori Y."/>
            <person name="Aono T."/>
            <person name="Amachi S."/>
            <person name="Senoo K."/>
            <person name="Itoh H."/>
        </authorList>
    </citation>
    <scope>NUCLEOTIDE SEQUENCE [LARGE SCALE GENOMIC DNA]</scope>
    <source>
        <strain evidence="15">R267</strain>
    </source>
</reference>
<evidence type="ECO:0000256" key="12">
    <source>
        <dbReference type="PIRSR" id="PIRSR500134-3"/>
    </source>
</evidence>
<dbReference type="GO" id="GO:0000271">
    <property type="term" value="P:polysaccharide biosynthetic process"/>
    <property type="evidence" value="ECO:0007669"/>
    <property type="project" value="InterPro"/>
</dbReference>
<organism evidence="14 15">
    <name type="scientific">Anaeromyxobacter diazotrophicus</name>
    <dbReference type="NCBI Taxonomy" id="2590199"/>
    <lineage>
        <taxon>Bacteria</taxon>
        <taxon>Pseudomonadati</taxon>
        <taxon>Myxococcota</taxon>
        <taxon>Myxococcia</taxon>
        <taxon>Myxococcales</taxon>
        <taxon>Cystobacterineae</taxon>
        <taxon>Anaeromyxobacteraceae</taxon>
        <taxon>Anaeromyxobacter</taxon>
    </lineage>
</organism>
<protein>
    <recommendedName>
        <fullName evidence="4 9">UDP-glucose 6-dehydrogenase</fullName>
        <ecNumber evidence="3 9">1.1.1.22</ecNumber>
    </recommendedName>
</protein>
<dbReference type="GO" id="GO:0006065">
    <property type="term" value="P:UDP-glucuronate biosynthetic process"/>
    <property type="evidence" value="ECO:0007669"/>
    <property type="project" value="UniProtKB-UniPathway"/>
</dbReference>
<dbReference type="Gene3D" id="3.40.50.720">
    <property type="entry name" value="NAD(P)-binding Rossmann-like Domain"/>
    <property type="match status" value="2"/>
</dbReference>
<comment type="caution">
    <text evidence="14">The sequence shown here is derived from an EMBL/GenBank/DDBJ whole genome shotgun (WGS) entry which is preliminary data.</text>
</comment>
<feature type="binding site" evidence="11">
    <location>
        <begin position="250"/>
        <end position="254"/>
    </location>
    <ligand>
        <name>substrate</name>
    </ligand>
</feature>
<dbReference type="SUPFAM" id="SSF51735">
    <property type="entry name" value="NAD(P)-binding Rossmann-fold domains"/>
    <property type="match status" value="1"/>
</dbReference>
<dbReference type="GO" id="GO:0003979">
    <property type="term" value="F:UDP-glucose 6-dehydrogenase activity"/>
    <property type="evidence" value="ECO:0007669"/>
    <property type="project" value="UniProtKB-EC"/>
</dbReference>
<name>A0A7I9VMK0_9BACT</name>
<feature type="binding site" evidence="11">
    <location>
        <position position="205"/>
    </location>
    <ligand>
        <name>substrate</name>
    </ligand>
</feature>
<feature type="binding site" evidence="12">
    <location>
        <position position="86"/>
    </location>
    <ligand>
        <name>NAD(+)</name>
        <dbReference type="ChEBI" id="CHEBI:57540"/>
    </ligand>
</feature>
<dbReference type="UniPathway" id="UPA00038">
    <property type="reaction ID" value="UER00491"/>
</dbReference>
<sequence>MKIAVVGTGYVGLVTGTCLSESGHHVTCVDVDEKKIATLREGGIPIYEPGLEELVRRNARERRLAFTTSLAAAMRDTEVVFIAVGTPPGETGEADLTHVLTAAEQVGRAIERYTVVVNKSTVPVGSCERVREVVARSARAEFDVVSNPEFLKEGSAVDDFMRPDRVVVGVASERARQVMADLYQPFVRTEQPILFMDPRSAELTKYAANAMLATRISFMNDVAALCERLGCDVDQVRRGMGSDRRIGYPFLFPGVGFGGSCFPKDVRAVMTMARQLGLDFDLLRAVERVNERQKRLLFDKAVKHFGALAGKRCALWGLAFKPKTDDMREAPALTLAQLLAGAGAEVVAHDPVAAEVARPLLGPHVRLAGEPYAAAEGADALFLVTEWNEFRAPDYERLGQIMRGKVLFDGRNVWDAARARAAGFTYFGVGRPAA</sequence>
<feature type="binding site" evidence="12">
    <location>
        <position position="30"/>
    </location>
    <ligand>
        <name>NAD(+)</name>
        <dbReference type="ChEBI" id="CHEBI:57540"/>
    </ligand>
</feature>
<dbReference type="EMBL" id="BJTG01000005">
    <property type="protein sequence ID" value="GEJ57635.1"/>
    <property type="molecule type" value="Genomic_DNA"/>
</dbReference>
<evidence type="ECO:0000256" key="10">
    <source>
        <dbReference type="PIRSR" id="PIRSR500134-1"/>
    </source>
</evidence>
<evidence type="ECO:0000256" key="9">
    <source>
        <dbReference type="PIRNR" id="PIRNR000124"/>
    </source>
</evidence>
<dbReference type="InterPro" id="IPR014027">
    <property type="entry name" value="UDP-Glc/GDP-Man_DH_C"/>
</dbReference>
<comment type="similarity">
    <text evidence="2 9">Belongs to the UDP-glucose/GDP-mannose dehydrogenase family.</text>
</comment>
<evidence type="ECO:0000259" key="13">
    <source>
        <dbReference type="SMART" id="SM00984"/>
    </source>
</evidence>
<dbReference type="Pfam" id="PF03720">
    <property type="entry name" value="UDPG_MGDP_dh_C"/>
    <property type="match status" value="1"/>
</dbReference>
<evidence type="ECO:0000256" key="3">
    <source>
        <dbReference type="ARBA" id="ARBA00012954"/>
    </source>
</evidence>
<keyword evidence="15" id="KW-1185">Reference proteome</keyword>
<dbReference type="SUPFAM" id="SSF52413">
    <property type="entry name" value="UDP-glucose/GDP-mannose dehydrogenase C-terminal domain"/>
    <property type="match status" value="1"/>
</dbReference>
<dbReference type="InterPro" id="IPR014026">
    <property type="entry name" value="UDP-Glc/GDP-Man_DH_dimer"/>
</dbReference>
<feature type="domain" description="UDP-glucose/GDP-mannose dehydrogenase C-terminal" evidence="13">
    <location>
        <begin position="314"/>
        <end position="416"/>
    </location>
</feature>
<comment type="catalytic activity">
    <reaction evidence="7 9">
        <text>UDP-alpha-D-glucose + 2 NAD(+) + H2O = UDP-alpha-D-glucuronate + 2 NADH + 3 H(+)</text>
        <dbReference type="Rhea" id="RHEA:23596"/>
        <dbReference type="ChEBI" id="CHEBI:15377"/>
        <dbReference type="ChEBI" id="CHEBI:15378"/>
        <dbReference type="ChEBI" id="CHEBI:57540"/>
        <dbReference type="ChEBI" id="CHEBI:57945"/>
        <dbReference type="ChEBI" id="CHEBI:58052"/>
        <dbReference type="ChEBI" id="CHEBI:58885"/>
        <dbReference type="EC" id="1.1.1.22"/>
    </reaction>
</comment>